<feature type="compositionally biased region" description="Basic residues" evidence="1">
    <location>
        <begin position="55"/>
        <end position="70"/>
    </location>
</feature>
<evidence type="ECO:0000313" key="2">
    <source>
        <dbReference type="EMBL" id="BAJ89511.1"/>
    </source>
</evidence>
<reference evidence="2" key="1">
    <citation type="journal article" date="2011" name="Plant Physiol.">
        <title>Comprehensive sequence analysis of 24,783 barley full-length cDNAs derived from 12 clone libraries.</title>
        <authorList>
            <person name="Matsumoto T."/>
            <person name="Tanaka T."/>
            <person name="Sakai H."/>
            <person name="Amano N."/>
            <person name="Kanamori H."/>
            <person name="Kurita K."/>
            <person name="Kikuta A."/>
            <person name="Kamiya K."/>
            <person name="Yamamoto M."/>
            <person name="Ikawa H."/>
            <person name="Fujii N."/>
            <person name="Hori K."/>
            <person name="Itoh T."/>
            <person name="Sato K."/>
        </authorList>
    </citation>
    <scope>NUCLEOTIDE SEQUENCE</scope>
    <source>
        <tissue evidence="2">Shoot</tissue>
    </source>
</reference>
<feature type="non-terminal residue" evidence="2">
    <location>
        <position position="1"/>
    </location>
</feature>
<feature type="compositionally biased region" description="Polar residues" evidence="1">
    <location>
        <begin position="162"/>
        <end position="171"/>
    </location>
</feature>
<name>F2D340_HORVV</name>
<feature type="compositionally biased region" description="Gly residues" evidence="1">
    <location>
        <begin position="291"/>
        <end position="302"/>
    </location>
</feature>
<protein>
    <submittedName>
        <fullName evidence="2">Predicted protein</fullName>
    </submittedName>
</protein>
<feature type="compositionally biased region" description="Basic and acidic residues" evidence="1">
    <location>
        <begin position="480"/>
        <end position="492"/>
    </location>
</feature>
<feature type="compositionally biased region" description="Low complexity" evidence="1">
    <location>
        <begin position="71"/>
        <end position="80"/>
    </location>
</feature>
<feature type="compositionally biased region" description="Low complexity" evidence="1">
    <location>
        <begin position="42"/>
        <end position="54"/>
    </location>
</feature>
<accession>F2D340</accession>
<evidence type="ECO:0000256" key="1">
    <source>
        <dbReference type="SAM" id="MobiDB-lite"/>
    </source>
</evidence>
<proteinExistence type="evidence at transcript level"/>
<feature type="region of interest" description="Disordered" evidence="1">
    <location>
        <begin position="1"/>
        <end position="120"/>
    </location>
</feature>
<feature type="compositionally biased region" description="Gly residues" evidence="1">
    <location>
        <begin position="391"/>
        <end position="408"/>
    </location>
</feature>
<feature type="compositionally biased region" description="Basic residues" evidence="1">
    <location>
        <begin position="207"/>
        <end position="232"/>
    </location>
</feature>
<feature type="region of interest" description="Disordered" evidence="1">
    <location>
        <begin position="141"/>
        <end position="499"/>
    </location>
</feature>
<feature type="compositionally biased region" description="Low complexity" evidence="1">
    <location>
        <begin position="9"/>
        <end position="19"/>
    </location>
</feature>
<sequence length="499" mass="52007">QRHQSWQRSGSFSAGSISSTDQRAGRRTAACRGLTRTRRSSRPSWGRTPRTTWPPRRRTSTVRPRRRPSCRRACATSSSGEGPGPTASTGRSPAAAAPCSAGATGTAATARPRMPGPPRTGAWRVSARCCGCTRCMAAGTRTAPTTRSASTGSPAPRCTSWRPCTSRSQGTPAGRVARSPPATTPGRRRSSPSRLCARVVRPCVPRPVRRPTHRRLPPVQGRRPRARFRRGHAREPRGPARHPIRLPRRGRSHEDLRAGCLPQPPNAAGASATHGVRCHLGAAARRASHGGAPGQEGGGGGQTETPGASQDDKLQQRRRRAEAGGRRRAEAAEAGAQAGERAGGAPEPRGGGAAAAGEAEPAVLRAARGGAQDLQDGQGVAAERRHRLHPGAGGAAEGRRGAAGGEPVRGGEDNAGRGGAAREHAPGRAPHLRGVQRRAGLPAEPERGGVGHGGGGRHRHAHAGGAVGGTRPAHGRGRARRDFPWDDDERHPLPVTAQL</sequence>
<feature type="compositionally biased region" description="Basic and acidic residues" evidence="1">
    <location>
        <begin position="409"/>
        <end position="426"/>
    </location>
</feature>
<feature type="compositionally biased region" description="Basic and acidic residues" evidence="1">
    <location>
        <begin position="310"/>
        <end position="331"/>
    </location>
</feature>
<dbReference type="EMBL" id="AK358297">
    <property type="protein sequence ID" value="BAJ89511.1"/>
    <property type="molecule type" value="mRNA"/>
</dbReference>
<feature type="compositionally biased region" description="Low complexity" evidence="1">
    <location>
        <begin position="90"/>
        <end position="113"/>
    </location>
</feature>
<feature type="compositionally biased region" description="Low complexity" evidence="1">
    <location>
        <begin position="192"/>
        <end position="203"/>
    </location>
</feature>
<feature type="compositionally biased region" description="Low complexity" evidence="1">
    <location>
        <begin position="332"/>
        <end position="348"/>
    </location>
</feature>
<feature type="compositionally biased region" description="Basic residues" evidence="1">
    <location>
        <begin position="239"/>
        <end position="251"/>
    </location>
</feature>
<feature type="compositionally biased region" description="Low complexity" evidence="1">
    <location>
        <begin position="355"/>
        <end position="367"/>
    </location>
</feature>
<organism evidence="2">
    <name type="scientific">Hordeum vulgare subsp. vulgare</name>
    <name type="common">Domesticated barley</name>
    <dbReference type="NCBI Taxonomy" id="112509"/>
    <lineage>
        <taxon>Eukaryota</taxon>
        <taxon>Viridiplantae</taxon>
        <taxon>Streptophyta</taxon>
        <taxon>Embryophyta</taxon>
        <taxon>Tracheophyta</taxon>
        <taxon>Spermatophyta</taxon>
        <taxon>Magnoliopsida</taxon>
        <taxon>Liliopsida</taxon>
        <taxon>Poales</taxon>
        <taxon>Poaceae</taxon>
        <taxon>BOP clade</taxon>
        <taxon>Pooideae</taxon>
        <taxon>Triticodae</taxon>
        <taxon>Triticeae</taxon>
        <taxon>Hordeinae</taxon>
        <taxon>Hordeum</taxon>
    </lineage>
</organism>
<feature type="compositionally biased region" description="Low complexity" evidence="1">
    <location>
        <begin position="141"/>
        <end position="156"/>
    </location>
</feature>
<dbReference type="AlphaFoldDB" id="F2D340"/>